<dbReference type="GO" id="GO:0090090">
    <property type="term" value="P:negative regulation of canonical Wnt signaling pathway"/>
    <property type="evidence" value="ECO:0007669"/>
    <property type="project" value="Ensembl"/>
</dbReference>
<comment type="subcellular location">
    <subcellularLocation>
        <location evidence="1">Membrane</location>
    </subcellularLocation>
</comment>
<organism evidence="9 10">
    <name type="scientific">Salvator merianae</name>
    <name type="common">Argentine black and white tegu</name>
    <name type="synonym">Tupinambis merianae</name>
    <dbReference type="NCBI Taxonomy" id="96440"/>
    <lineage>
        <taxon>Eukaryota</taxon>
        <taxon>Metazoa</taxon>
        <taxon>Chordata</taxon>
        <taxon>Craniata</taxon>
        <taxon>Vertebrata</taxon>
        <taxon>Euteleostomi</taxon>
        <taxon>Lepidosauria</taxon>
        <taxon>Squamata</taxon>
        <taxon>Bifurcata</taxon>
        <taxon>Unidentata</taxon>
        <taxon>Episquamata</taxon>
        <taxon>Laterata</taxon>
        <taxon>Teiioidea</taxon>
        <taxon>Teiidae</taxon>
        <taxon>Salvator</taxon>
    </lineage>
</organism>
<dbReference type="Pfam" id="PF13908">
    <property type="entry name" value="Shisa_N"/>
    <property type="match status" value="1"/>
</dbReference>
<sequence>MGTQWMRLCLLLGCYCLAWRWSGSSAQKAPTSGAGEKLPSGGEYCHGWMDAHGRYYDGFPCPERFDTPDATICCGSCALRYCCAAAEARLEQGGCTNDRQPEQPAGSAQPIYVPFLIVGSMFIAFIFVGSFVAVYCCTCLRPKQTLQQPMRFSLRSYQMETLPMITTSSGLRTSSRQSSTATNSSSTAGSIHRFSFARPESGCIVASSPPPYMAGCLPMGHSINLSQPSGFFVSVPYFSYPLDSDPPITGKSVPDLNQT</sequence>
<proteinExistence type="predicted"/>
<reference evidence="9" key="2">
    <citation type="submission" date="2025-09" db="UniProtKB">
        <authorList>
            <consortium name="Ensembl"/>
        </authorList>
    </citation>
    <scope>IDENTIFICATION</scope>
</reference>
<feature type="chain" id="PRO_5034056852" evidence="7">
    <location>
        <begin position="27"/>
        <end position="259"/>
    </location>
</feature>
<keyword evidence="3 6" id="KW-1133">Transmembrane helix</keyword>
<feature type="domain" description="Shisa N-terminal" evidence="8">
    <location>
        <begin position="42"/>
        <end position="97"/>
    </location>
</feature>
<evidence type="ECO:0000259" key="8">
    <source>
        <dbReference type="Pfam" id="PF13908"/>
    </source>
</evidence>
<reference evidence="9" key="1">
    <citation type="submission" date="2025-08" db="UniProtKB">
        <authorList>
            <consortium name="Ensembl"/>
        </authorList>
    </citation>
    <scope>IDENTIFICATION</scope>
</reference>
<dbReference type="PANTHER" id="PTHR31395">
    <property type="entry name" value="SHISA"/>
    <property type="match status" value="1"/>
</dbReference>
<evidence type="ECO:0000256" key="2">
    <source>
        <dbReference type="ARBA" id="ARBA00022692"/>
    </source>
</evidence>
<evidence type="ECO:0000256" key="1">
    <source>
        <dbReference type="ARBA" id="ARBA00004370"/>
    </source>
</evidence>
<evidence type="ECO:0000313" key="9">
    <source>
        <dbReference type="Ensembl" id="ENSSMRP00000004176.1"/>
    </source>
</evidence>
<feature type="transmembrane region" description="Helical" evidence="6">
    <location>
        <begin position="111"/>
        <end position="140"/>
    </location>
</feature>
<dbReference type="InterPro" id="IPR026910">
    <property type="entry name" value="Shisa"/>
</dbReference>
<dbReference type="InterPro" id="IPR053891">
    <property type="entry name" value="Shisa_N"/>
</dbReference>
<dbReference type="Ensembl" id="ENSSMRT00000004948.1">
    <property type="protein sequence ID" value="ENSSMRP00000004176.1"/>
    <property type="gene ID" value="ENSSMRG00000003495.1"/>
</dbReference>
<protein>
    <submittedName>
        <fullName evidence="9">Shisa family member 3</fullName>
    </submittedName>
</protein>
<evidence type="ECO:0000256" key="3">
    <source>
        <dbReference type="ARBA" id="ARBA00022989"/>
    </source>
</evidence>
<keyword evidence="7" id="KW-0732">Signal</keyword>
<dbReference type="OMA" id="RPKQTLQ"/>
<dbReference type="Proteomes" id="UP000694421">
    <property type="component" value="Unplaced"/>
</dbReference>
<name>A0A8D0B9K1_SALMN</name>
<dbReference type="AlphaFoldDB" id="A0A8D0B9K1"/>
<feature type="region of interest" description="Disordered" evidence="5">
    <location>
        <begin position="168"/>
        <end position="187"/>
    </location>
</feature>
<evidence type="ECO:0000313" key="10">
    <source>
        <dbReference type="Proteomes" id="UP000694421"/>
    </source>
</evidence>
<evidence type="ECO:0000256" key="4">
    <source>
        <dbReference type="ARBA" id="ARBA00023136"/>
    </source>
</evidence>
<feature type="signal peptide" evidence="7">
    <location>
        <begin position="1"/>
        <end position="26"/>
    </location>
</feature>
<evidence type="ECO:0000256" key="7">
    <source>
        <dbReference type="SAM" id="SignalP"/>
    </source>
</evidence>
<dbReference type="GO" id="GO:0016020">
    <property type="term" value="C:membrane"/>
    <property type="evidence" value="ECO:0007669"/>
    <property type="project" value="UniProtKB-SubCell"/>
</dbReference>
<evidence type="ECO:0000256" key="6">
    <source>
        <dbReference type="SAM" id="Phobius"/>
    </source>
</evidence>
<dbReference type="GeneTree" id="ENSGT00940000161360"/>
<evidence type="ECO:0000256" key="5">
    <source>
        <dbReference type="SAM" id="MobiDB-lite"/>
    </source>
</evidence>
<keyword evidence="4 6" id="KW-0472">Membrane</keyword>
<accession>A0A8D0B9K1</accession>
<keyword evidence="2 6" id="KW-0812">Transmembrane</keyword>
<keyword evidence="10" id="KW-1185">Reference proteome</keyword>
<dbReference type="PANTHER" id="PTHR31395:SF4">
    <property type="entry name" value="PROTEIN SHISA-3 HOMOLOG"/>
    <property type="match status" value="1"/>
</dbReference>